<comment type="caution">
    <text evidence="3">The sequence shown here is derived from an EMBL/GenBank/DDBJ whole genome shotgun (WGS) entry which is preliminary data.</text>
</comment>
<organism evidence="3">
    <name type="scientific">Cladocopium goreaui</name>
    <dbReference type="NCBI Taxonomy" id="2562237"/>
    <lineage>
        <taxon>Eukaryota</taxon>
        <taxon>Sar</taxon>
        <taxon>Alveolata</taxon>
        <taxon>Dinophyceae</taxon>
        <taxon>Suessiales</taxon>
        <taxon>Symbiodiniaceae</taxon>
        <taxon>Cladocopium</taxon>
    </lineage>
</organism>
<feature type="coiled-coil region" evidence="1">
    <location>
        <begin position="145"/>
        <end position="226"/>
    </location>
</feature>
<evidence type="ECO:0000256" key="2">
    <source>
        <dbReference type="SAM" id="MobiDB-lite"/>
    </source>
</evidence>
<feature type="region of interest" description="Disordered" evidence="2">
    <location>
        <begin position="1"/>
        <end position="20"/>
    </location>
</feature>
<reference evidence="4" key="2">
    <citation type="submission" date="2024-04" db="EMBL/GenBank/DDBJ databases">
        <authorList>
            <person name="Chen Y."/>
            <person name="Shah S."/>
            <person name="Dougan E. K."/>
            <person name="Thang M."/>
            <person name="Chan C."/>
        </authorList>
    </citation>
    <scope>NUCLEOTIDE SEQUENCE [LARGE SCALE GENOMIC DNA]</scope>
</reference>
<dbReference type="OrthoDB" id="440520at2759"/>
<feature type="non-terminal residue" evidence="3">
    <location>
        <position position="422"/>
    </location>
</feature>
<name>A0A9P1G2W9_9DINO</name>
<evidence type="ECO:0000256" key="1">
    <source>
        <dbReference type="SAM" id="Coils"/>
    </source>
</evidence>
<gene>
    <name evidence="3" type="ORF">C1SCF055_LOCUS23937</name>
</gene>
<keyword evidence="1" id="KW-0175">Coiled coil</keyword>
<evidence type="ECO:0000313" key="3">
    <source>
        <dbReference type="EMBL" id="CAI3997566.1"/>
    </source>
</evidence>
<evidence type="ECO:0000313" key="4">
    <source>
        <dbReference type="EMBL" id="CAL1150941.1"/>
    </source>
</evidence>
<accession>A0A9P1G2W9</accession>
<sequence length="422" mass="48617">RAQQRVFSSREESAQHSAWTETQVHDAVLRADEEKLQKEVAARQAETKAFVEDILLQTNSCLRQKETERHHAVMHCDKVAEMHQTTRTQAQARMKLHDEKSKQQVKDLEKLTYQLRLRSDEALAEKISQTTGHLGEAKAFCAKVREEMAEEIQLAKQNASRIEEEAAMNTRNEQRKLEELESKALDSFITSIGEAQSSRLETEAKRKFLQVELDELHSKYQELHDAMQAKMKSIMELWRADRASMDMQIRSCEERRQVAFEAVTKSMKERTGQLEVRSKELVDNCSHVVVECQRHSEDQVFACYEAAVDVAKSEEQHAEQTLKAAQQWKAQIQGIEERADEEIEAYQLRAQHMEAQMEKDAQAQVNLSKRLAQTAHQKEKVYISETALAWARVRKACYQLRLASLHDFAKSITAGEFDSKVS</sequence>
<dbReference type="EMBL" id="CAMXCT020002352">
    <property type="protein sequence ID" value="CAL1150941.1"/>
    <property type="molecule type" value="Genomic_DNA"/>
</dbReference>
<feature type="coiled-coil region" evidence="1">
    <location>
        <begin position="318"/>
        <end position="363"/>
    </location>
</feature>
<dbReference type="AlphaFoldDB" id="A0A9P1G2W9"/>
<dbReference type="EMBL" id="CAMXCT010002352">
    <property type="protein sequence ID" value="CAI3997566.1"/>
    <property type="molecule type" value="Genomic_DNA"/>
</dbReference>
<proteinExistence type="predicted"/>
<evidence type="ECO:0000313" key="6">
    <source>
        <dbReference type="Proteomes" id="UP001152797"/>
    </source>
</evidence>
<reference evidence="3" key="1">
    <citation type="submission" date="2022-10" db="EMBL/GenBank/DDBJ databases">
        <authorList>
            <person name="Chen Y."/>
            <person name="Dougan E. K."/>
            <person name="Chan C."/>
            <person name="Rhodes N."/>
            <person name="Thang M."/>
        </authorList>
    </citation>
    <scope>NUCLEOTIDE SEQUENCE</scope>
</reference>
<evidence type="ECO:0000313" key="5">
    <source>
        <dbReference type="EMBL" id="CAL4784878.1"/>
    </source>
</evidence>
<dbReference type="EMBL" id="CAMXCT030002352">
    <property type="protein sequence ID" value="CAL4784878.1"/>
    <property type="molecule type" value="Genomic_DNA"/>
</dbReference>
<dbReference type="Proteomes" id="UP001152797">
    <property type="component" value="Unassembled WGS sequence"/>
</dbReference>
<protein>
    <submittedName>
        <fullName evidence="5">ATP synthase gamma chain</fullName>
    </submittedName>
</protein>
<keyword evidence="6" id="KW-1185">Reference proteome</keyword>